<evidence type="ECO:0000313" key="3">
    <source>
        <dbReference type="Proteomes" id="UP000003779"/>
    </source>
</evidence>
<accession>J7KWY9</accession>
<dbReference type="HOGENOM" id="CLU_3346458_0_0_11"/>
<dbReference type="PATRIC" id="fig|1205910.3.peg.3245"/>
<organism evidence="2 3">
    <name type="scientific">Nocardiopsis alba (strain ATCC BAA-2165 / BE74)</name>
    <dbReference type="NCBI Taxonomy" id="1205910"/>
    <lineage>
        <taxon>Bacteria</taxon>
        <taxon>Bacillati</taxon>
        <taxon>Actinomycetota</taxon>
        <taxon>Actinomycetes</taxon>
        <taxon>Streptosporangiales</taxon>
        <taxon>Nocardiopsidaceae</taxon>
        <taxon>Nocardiopsis</taxon>
    </lineage>
</organism>
<dbReference type="AlphaFoldDB" id="J7KWY9"/>
<dbReference type="EMBL" id="CP003788">
    <property type="protein sequence ID" value="AFR05908.1"/>
    <property type="molecule type" value="Genomic_DNA"/>
</dbReference>
<sequence length="37" mass="3738">MTGVHRGWFPFRCRRGPSAGRRDGAGAGGGPLSGVGP</sequence>
<dbReference type="KEGG" id="nal:B005_3434"/>
<protein>
    <submittedName>
        <fullName evidence="2">Uncharacterized protein</fullName>
    </submittedName>
</protein>
<evidence type="ECO:0000313" key="2">
    <source>
        <dbReference type="EMBL" id="AFR05908.1"/>
    </source>
</evidence>
<reference evidence="3" key="2">
    <citation type="submission" date="2012-08" db="EMBL/GenBank/DDBJ databases">
        <title>Whole-genome sequence of Nocardiopsis alba strain ATCC BAA-2165 associated with honeybees.</title>
        <authorList>
            <person name="Qiao J."/>
            <person name="Chen L."/>
            <person name="Li Y."/>
            <person name="Wang J."/>
            <person name="Zhang W."/>
            <person name="Chen S."/>
        </authorList>
    </citation>
    <scope>NUCLEOTIDE SEQUENCE [LARGE SCALE GENOMIC DNA]</scope>
    <source>
        <strain evidence="3">ATCC BAA-2165 / BE74</strain>
    </source>
</reference>
<evidence type="ECO:0000256" key="1">
    <source>
        <dbReference type="SAM" id="MobiDB-lite"/>
    </source>
</evidence>
<feature type="compositionally biased region" description="Gly residues" evidence="1">
    <location>
        <begin position="25"/>
        <end position="37"/>
    </location>
</feature>
<name>J7KWY9_NOCAA</name>
<reference evidence="2 3" key="1">
    <citation type="journal article" date="2012" name="J. Bacteriol.">
        <title>Whole-Genome Sequence of Nocardiopsis alba Strain ATCC BAA-2165, Associated with Honeybees.</title>
        <authorList>
            <person name="Qiao J."/>
            <person name="Chen L."/>
            <person name="Li Y."/>
            <person name="Wang J."/>
            <person name="Zhang W."/>
            <person name="Chen S."/>
        </authorList>
    </citation>
    <scope>NUCLEOTIDE SEQUENCE [LARGE SCALE GENOMIC DNA]</scope>
    <source>
        <strain evidence="3">ATCC BAA-2165 / BE74</strain>
    </source>
</reference>
<dbReference type="Proteomes" id="UP000003779">
    <property type="component" value="Chromosome"/>
</dbReference>
<gene>
    <name evidence="2" type="ordered locus">B005_3434</name>
</gene>
<feature type="region of interest" description="Disordered" evidence="1">
    <location>
        <begin position="1"/>
        <end position="37"/>
    </location>
</feature>
<proteinExistence type="predicted"/>